<dbReference type="RefSeq" id="WP_120100654.1">
    <property type="nucleotide sequence ID" value="NZ_CP031843.2"/>
</dbReference>
<gene>
    <name evidence="1" type="ORF">D1093_03285</name>
</gene>
<dbReference type="InterPro" id="IPR040831">
    <property type="entry name" value="B_solenoid_ydck_rpt"/>
</dbReference>
<dbReference type="Proteomes" id="UP000321940">
    <property type="component" value="Chromosome"/>
</dbReference>
<protein>
    <submittedName>
        <fullName evidence="1">Phage related protein</fullName>
    </submittedName>
</protein>
<evidence type="ECO:0000313" key="2">
    <source>
        <dbReference type="Proteomes" id="UP000321940"/>
    </source>
</evidence>
<name>A0A5B9CWA2_9HYPH</name>
<dbReference type="AlphaFoldDB" id="A0A5B9CWA2"/>
<accession>A0A5B9CWA2</accession>
<dbReference type="EMBL" id="CP031843">
    <property type="protein sequence ID" value="QEE08681.1"/>
    <property type="molecule type" value="Genomic_DNA"/>
</dbReference>
<organism evidence="1 2">
    <name type="scientific">Bartonella kosoyi</name>
    <dbReference type="NCBI Taxonomy" id="2133959"/>
    <lineage>
        <taxon>Bacteria</taxon>
        <taxon>Pseudomonadati</taxon>
        <taxon>Pseudomonadota</taxon>
        <taxon>Alphaproteobacteria</taxon>
        <taxon>Hyphomicrobiales</taxon>
        <taxon>Bartonellaceae</taxon>
        <taxon>Bartonella</taxon>
    </lineage>
</organism>
<sequence length="174" mass="19261">MHSKEKNQETSPKYQLTNQTIIREGKKLYRIKALRDFGDVKAGQLGGFIESEDNLSHDGNCWVGDQAIVVSPGRVYDNAQVYGNAGVGGFVYGNARVYDSAKVFANAHVYDNAHVFDSAKIVSKVHVYENANACGMAIVTKNICGDTMNNVYTERLSPYGEICFVMCRPHRKTA</sequence>
<keyword evidence="2" id="KW-1185">Reference proteome</keyword>
<dbReference type="Gene3D" id="2.160.10.10">
    <property type="entry name" value="Hexapeptide repeat proteins"/>
    <property type="match status" value="1"/>
</dbReference>
<evidence type="ECO:0000313" key="1">
    <source>
        <dbReference type="EMBL" id="QEE08681.1"/>
    </source>
</evidence>
<dbReference type="InterPro" id="IPR011004">
    <property type="entry name" value="Trimer_LpxA-like_sf"/>
</dbReference>
<proteinExistence type="predicted"/>
<reference evidence="1 2" key="1">
    <citation type="journal article" date="2020" name="Int. J. Syst. Evol. Microbiol.">
        <title>Bartonella kosoyi sp. nov. and Bartonella krasnovii sp. nov., two novel species closely related to the zoonotic Bartonella elizabethae, isolated from black rats and wild desert rodent-fleas.</title>
        <authorList>
            <person name="Gutierrez R."/>
            <person name="Shalit T."/>
            <person name="Markus B."/>
            <person name="Yuan C."/>
            <person name="Nachum-Biala Y."/>
            <person name="Elad D."/>
            <person name="Harrus S."/>
        </authorList>
    </citation>
    <scope>NUCLEOTIDE SEQUENCE [LARGE SCALE GENOMIC DNA]</scope>
    <source>
        <strain evidence="1 2">Tel Aviv</strain>
    </source>
</reference>
<dbReference type="SUPFAM" id="SSF51161">
    <property type="entry name" value="Trimeric LpxA-like enzymes"/>
    <property type="match status" value="1"/>
</dbReference>
<dbReference type="Pfam" id="PF18836">
    <property type="entry name" value="B_solenoid_ydck"/>
    <property type="match status" value="1"/>
</dbReference>
<dbReference type="KEGG" id="bky:D1093_03285"/>